<dbReference type="Pfam" id="PF07848">
    <property type="entry name" value="PaaX"/>
    <property type="match status" value="1"/>
</dbReference>
<sequence length="245" mass="27147">MAMRVRKLTARSAILSALLGAHPAEAPVSWIVSVAEELGLQQSAVRVALTRMVAMGDLERAPGVYRLSDRLIERQRRQDAAVSPVVKTWDGEWYLAVVTVVGEDAAARTAFRDTMRARKLGELREGVWTRPANIEIALGPEASRRVSVFTATPRESPVAMAESLFAPRIWAREAESLLREFASSTSLRERFEVAAAAVRHILDDPLLPDPLLPADWPGSRLRDEYAAFRTEFMAFAEHLLATSDV</sequence>
<evidence type="ECO:0000256" key="1">
    <source>
        <dbReference type="SAM" id="SignalP"/>
    </source>
</evidence>
<keyword evidence="6" id="KW-1185">Reference proteome</keyword>
<dbReference type="Pfam" id="PF20803">
    <property type="entry name" value="PaaX_M"/>
    <property type="match status" value="1"/>
</dbReference>
<evidence type="ECO:0000313" key="5">
    <source>
        <dbReference type="EMBL" id="PXX60365.1"/>
    </source>
</evidence>
<dbReference type="InterPro" id="IPR048846">
    <property type="entry name" value="PaaX-like_central"/>
</dbReference>
<dbReference type="InterPro" id="IPR012906">
    <property type="entry name" value="PaaX-like_N"/>
</dbReference>
<name>A0A318K0R3_9NOCA</name>
<dbReference type="EMBL" id="QJKF01000010">
    <property type="protein sequence ID" value="PXX60365.1"/>
    <property type="molecule type" value="Genomic_DNA"/>
</dbReference>
<dbReference type="GO" id="GO:0006351">
    <property type="term" value="P:DNA-templated transcription"/>
    <property type="evidence" value="ECO:0007669"/>
    <property type="project" value="TreeGrafter"/>
</dbReference>
<gene>
    <name evidence="5" type="ORF">DFR70_110206</name>
</gene>
<dbReference type="PANTHER" id="PTHR30319:SF1">
    <property type="entry name" value="TRANSCRIPTIONAL REPRESSOR PAAX"/>
    <property type="match status" value="1"/>
</dbReference>
<dbReference type="Gene3D" id="1.20.58.1460">
    <property type="match status" value="1"/>
</dbReference>
<evidence type="ECO:0000259" key="2">
    <source>
        <dbReference type="Pfam" id="PF07848"/>
    </source>
</evidence>
<dbReference type="InterPro" id="IPR036388">
    <property type="entry name" value="WH-like_DNA-bd_sf"/>
</dbReference>
<evidence type="ECO:0000259" key="3">
    <source>
        <dbReference type="Pfam" id="PF08223"/>
    </source>
</evidence>
<evidence type="ECO:0000259" key="4">
    <source>
        <dbReference type="Pfam" id="PF20803"/>
    </source>
</evidence>
<dbReference type="AlphaFoldDB" id="A0A318K0R3"/>
<dbReference type="Gene3D" id="1.10.10.10">
    <property type="entry name" value="Winged helix-like DNA-binding domain superfamily/Winged helix DNA-binding domain"/>
    <property type="match status" value="1"/>
</dbReference>
<dbReference type="Proteomes" id="UP000247569">
    <property type="component" value="Unassembled WGS sequence"/>
</dbReference>
<feature type="signal peptide" evidence="1">
    <location>
        <begin position="1"/>
        <end position="26"/>
    </location>
</feature>
<feature type="chain" id="PRO_5016403698" evidence="1">
    <location>
        <begin position="27"/>
        <end position="245"/>
    </location>
</feature>
<dbReference type="PANTHER" id="PTHR30319">
    <property type="entry name" value="PHENYLACETIC ACID REGULATOR-RELATED TRANSCRIPTIONAL REPRESSOR"/>
    <property type="match status" value="1"/>
</dbReference>
<keyword evidence="1" id="KW-0732">Signal</keyword>
<protein>
    <submittedName>
        <fullName evidence="5">PaaX family transcriptional regulator</fullName>
    </submittedName>
</protein>
<organism evidence="5 6">
    <name type="scientific">Nocardia tenerifensis</name>
    <dbReference type="NCBI Taxonomy" id="228006"/>
    <lineage>
        <taxon>Bacteria</taxon>
        <taxon>Bacillati</taxon>
        <taxon>Actinomycetota</taxon>
        <taxon>Actinomycetes</taxon>
        <taxon>Mycobacteriales</taxon>
        <taxon>Nocardiaceae</taxon>
        <taxon>Nocardia</taxon>
    </lineage>
</organism>
<comment type="caution">
    <text evidence="5">The sequence shown here is derived from an EMBL/GenBank/DDBJ whole genome shotgun (WGS) entry which is preliminary data.</text>
</comment>
<feature type="domain" description="Transcriptional repressor PaaX-like N-terminal" evidence="2">
    <location>
        <begin position="10"/>
        <end position="70"/>
    </location>
</feature>
<dbReference type="InterPro" id="IPR013225">
    <property type="entry name" value="PaaX_C"/>
</dbReference>
<dbReference type="Gene3D" id="3.30.70.2650">
    <property type="match status" value="1"/>
</dbReference>
<dbReference type="OrthoDB" id="2270427at2"/>
<accession>A0A318K0R3</accession>
<dbReference type="Pfam" id="PF08223">
    <property type="entry name" value="PaaX_C"/>
    <property type="match status" value="1"/>
</dbReference>
<reference evidence="5 6" key="1">
    <citation type="submission" date="2018-05" db="EMBL/GenBank/DDBJ databases">
        <title>Genomic Encyclopedia of Type Strains, Phase IV (KMG-IV): sequencing the most valuable type-strain genomes for metagenomic binning, comparative biology and taxonomic classification.</title>
        <authorList>
            <person name="Goeker M."/>
        </authorList>
    </citation>
    <scope>NUCLEOTIDE SEQUENCE [LARGE SCALE GENOMIC DNA]</scope>
    <source>
        <strain evidence="5 6">DSM 44704</strain>
    </source>
</reference>
<proteinExistence type="predicted"/>
<evidence type="ECO:0000313" key="6">
    <source>
        <dbReference type="Proteomes" id="UP000247569"/>
    </source>
</evidence>
<feature type="domain" description="Transcriptional repressor PaaX-like C-terminal" evidence="3">
    <location>
        <begin position="182"/>
        <end position="239"/>
    </location>
</feature>
<feature type="domain" description="Transcriptional repressor PaaX-like central Cas2-like" evidence="4">
    <location>
        <begin position="87"/>
        <end position="136"/>
    </location>
</feature>